<dbReference type="DNASU" id="31486"/>
<feature type="region of interest" description="Disordered" evidence="1">
    <location>
        <begin position="95"/>
        <end position="148"/>
    </location>
</feature>
<reference evidence="3" key="12">
    <citation type="journal article" date="2015" name="G3 (Bethesda)">
        <title>Gene Model Annotations for Drosophila melanogaster: The Rule-Benders.</title>
        <authorList>
            <consortium name="FlyBase Consortium"/>
            <person name="Crosby M.A."/>
            <person name="Gramates L.S."/>
            <person name="Dos Santos G."/>
            <person name="Matthews B.B."/>
            <person name="St Pierre S.E."/>
            <person name="Zhou P."/>
            <person name="Schroeder A.J."/>
            <person name="Falls K."/>
            <person name="Emmert D.B."/>
            <person name="Russo S.M."/>
            <person name="Gelbart W.M."/>
            <person name="null"/>
        </authorList>
    </citation>
    <scope>NUCLEOTIDE SEQUENCE</scope>
</reference>
<evidence type="ECO:0000256" key="2">
    <source>
        <dbReference type="SAM" id="SignalP"/>
    </source>
</evidence>
<feature type="signal peptide" evidence="2">
    <location>
        <begin position="1"/>
        <end position="24"/>
    </location>
</feature>
<dbReference type="OMA" id="RINVMAP"/>
<reference evidence="3" key="15">
    <citation type="submission" date="2024-06" db="EMBL/GenBank/DDBJ databases">
        <title>Drosophila melanogaster release 4 sequence.</title>
        <authorList>
            <consortium name="Berkeley Drosophila Genome Project"/>
            <person name="Celniker S."/>
            <person name="Carlson J."/>
            <person name="Wan K."/>
            <person name="Pfeiffer B."/>
            <person name="Frise E."/>
            <person name="George R."/>
            <person name="Hoskins R."/>
            <person name="Stapleton M."/>
            <person name="Pacleb J."/>
            <person name="Park S."/>
            <person name="Svirskas R."/>
            <person name="Smith E."/>
            <person name="Yu C."/>
            <person name="Rubin G."/>
        </authorList>
    </citation>
    <scope>NUCLEOTIDE SEQUENCE</scope>
</reference>
<evidence type="ECO:0000313" key="4">
    <source>
        <dbReference type="EMBL" id="ACD81754.1"/>
    </source>
</evidence>
<dbReference type="BioGRID-ORCS" id="31486">
    <property type="hits" value="0 hits in 1 CRISPR screen"/>
</dbReference>
<reference evidence="3" key="7">
    <citation type="submission" date="2006-08" db="EMBL/GenBank/DDBJ databases">
        <authorList>
            <person name="Celniker S."/>
            <person name="Carlson J."/>
            <person name="Wan K."/>
            <person name="Frise E."/>
            <person name="Hoskins R."/>
            <person name="Park S."/>
            <person name="Svirskas R."/>
            <person name="Rubin G."/>
        </authorList>
    </citation>
    <scope>NUCLEOTIDE SEQUENCE</scope>
</reference>
<dbReference type="Bgee" id="FBgn0259926">
    <property type="expression patterns" value="Expressed in T neuron (Drosophila) in embryonic/larval optic lobe (Drosophila) and 2 other cell types or tissues"/>
</dbReference>
<evidence type="ECO:0000256" key="1">
    <source>
        <dbReference type="SAM" id="MobiDB-lite"/>
    </source>
</evidence>
<sequence length="310" mass="31469">MARYQSSLSLGILVVLLIDQLANAQFVPGPISGPIPRQQRSLFGSGPPPGWSSGGLSHGWNSPSFEFSPLPPSHSSHVTKDELLALLAAWKDVAKPTTPAPEPEPEEPEPEPEATTPAPPEDVDEPEPEPEAPAPAPAPEAPAGPPPGVPVTVSLPALVPIQLAAMWQQPALGAAAGGLGPLNLGGLGLGGGIALNTLGGGAVAAGGAIAAGGGGAAAAGAAAAASRSGVARPRARARIGGRASNAQQPAIRFPVANPRSFTSNNYVAPRPRYYRDTEPMRVNVMAPPPPSPYQMANIQGPVQLVPAYWQ</sequence>
<reference evidence="3 6" key="8">
    <citation type="journal article" date="2007" name="Science">
        <title>The Release 5.1 annotation of Drosophila melanogaster heterochromatin.</title>
        <authorList>
            <person name="Smith C.D."/>
            <person name="Shu S."/>
            <person name="Mungall C.J."/>
            <person name="Karpen G.H."/>
        </authorList>
    </citation>
    <scope>NUCLEOTIDE SEQUENCE [LARGE SCALE GENOMIC DNA]</scope>
    <source>
        <strain evidence="6">Berkeley</strain>
    </source>
</reference>
<organism evidence="4">
    <name type="scientific">Drosophila melanogaster</name>
    <name type="common">Fruit fly</name>
    <dbReference type="NCBI Taxonomy" id="7227"/>
    <lineage>
        <taxon>Eukaryota</taxon>
        <taxon>Metazoa</taxon>
        <taxon>Ecdysozoa</taxon>
        <taxon>Arthropoda</taxon>
        <taxon>Hexapoda</taxon>
        <taxon>Insecta</taxon>
        <taxon>Pterygota</taxon>
        <taxon>Neoptera</taxon>
        <taxon>Endopterygota</taxon>
        <taxon>Diptera</taxon>
        <taxon>Brachycera</taxon>
        <taxon>Muscomorpha</taxon>
        <taxon>Ephydroidea</taxon>
        <taxon>Drosophilidae</taxon>
        <taxon>Drosophila</taxon>
        <taxon>Sophophora</taxon>
    </lineage>
</organism>
<reference evidence="3" key="11">
    <citation type="journal article" date="2015" name="G3 (Bethesda)">
        <title>Gene Model Annotations for Drosophila melanogaster: Impact of High-Throughput Data.</title>
        <authorList>
            <consortium name="FlyBase Consortium"/>
            <person name="Matthews B.B."/>
            <person name="Dos Santos G."/>
            <person name="Crosby M.A."/>
            <person name="Emmert D.B."/>
            <person name="St Pierre S.E."/>
            <person name="Gramates L.S."/>
            <person name="Zhou P."/>
            <person name="Schroeder A.J."/>
            <person name="Falls K."/>
            <person name="Strelets V."/>
            <person name="Russo S.M."/>
            <person name="Gelbart W.M."/>
            <person name="null"/>
        </authorList>
    </citation>
    <scope>NUCLEOTIDE SEQUENCE</scope>
</reference>
<feature type="compositionally biased region" description="Acidic residues" evidence="1">
    <location>
        <begin position="121"/>
        <end position="130"/>
    </location>
</feature>
<reference evidence="3 6" key="9">
    <citation type="journal article" date="2007" name="Science">
        <title>Sequence finishing and mapping of Drosophila melanogaster heterochromatin.</title>
        <authorList>
            <person name="Hoskins R.A."/>
            <person name="Carlson J.W."/>
            <person name="Kennedy C."/>
            <person name="Acevedo D."/>
            <person name="Evans-Holm M."/>
            <person name="Frise E."/>
            <person name="Wan K.H."/>
            <person name="Park S."/>
            <person name="Mendez-Lago M."/>
            <person name="Rossi F."/>
            <person name="Villasante A."/>
            <person name="Dimitri P."/>
            <person name="Karpen G.H."/>
            <person name="Celniker S.E."/>
        </authorList>
    </citation>
    <scope>NUCLEOTIDE SEQUENCE [LARGE SCALE GENOMIC DNA]</scope>
    <source>
        <strain evidence="6">Berkeley</strain>
    </source>
</reference>
<reference evidence="3 6" key="1">
    <citation type="journal article" date="2000" name="Science">
        <title>The genome sequence of Drosophila melanogaster.</title>
        <authorList>
            <person name="Adams M.D."/>
            <person name="Celniker S.E."/>
            <person name="Holt R.A."/>
            <person name="Evans C.A."/>
            <person name="Gocayne J.D."/>
            <person name="Amanatides P.G."/>
            <person name="Scherer S.E."/>
            <person name="Li P.W."/>
            <person name="Hoskins R.A."/>
            <person name="Galle R.F."/>
            <person name="George R.A."/>
            <person name="Lewis S.E."/>
            <person name="Richards S."/>
            <person name="Ashburner M."/>
            <person name="Henderson S.N."/>
            <person name="Sutton G.G."/>
            <person name="Wortman J.R."/>
            <person name="Yandell M.D."/>
            <person name="Zhang Q."/>
            <person name="Chen L.X."/>
            <person name="Brandon R.C."/>
            <person name="Rogers Y.H."/>
            <person name="Blazej R.G."/>
            <person name="Champe M."/>
            <person name="Pfeiffer B.D."/>
            <person name="Wan K.H."/>
            <person name="Doyle C."/>
            <person name="Baxter E.G."/>
            <person name="Helt G."/>
            <person name="Nelson C.R."/>
            <person name="Gabor G.L."/>
            <person name="Abril J.F."/>
            <person name="Agbayani A."/>
            <person name="An H.J."/>
            <person name="Andrews-Pfannkoch C."/>
            <person name="Baldwin D."/>
            <person name="Ballew R.M."/>
            <person name="Basu A."/>
            <person name="Baxendale J."/>
            <person name="Bayraktaroglu L."/>
            <person name="Beasley E.M."/>
            <person name="Beeson K.Y."/>
            <person name="Benos P.V."/>
            <person name="Berman B.P."/>
            <person name="Bhandari D."/>
            <person name="Bolshakov S."/>
            <person name="Borkova D."/>
            <person name="Botchan M.R."/>
            <person name="Bouck J."/>
            <person name="Brokstein P."/>
            <person name="Brottier P."/>
            <person name="Burtis K.C."/>
            <person name="Busam D.A."/>
            <person name="Butler H."/>
            <person name="Cadieu E."/>
            <person name="Center A."/>
            <person name="Chandra I."/>
            <person name="Cherry J.M."/>
            <person name="Cawley S."/>
            <person name="Dahlke C."/>
            <person name="Davenport L.B."/>
            <person name="Davies P."/>
            <person name="de Pablos B."/>
            <person name="Delcher A."/>
            <person name="Deng Z."/>
            <person name="Mays A.D."/>
            <person name="Dew I."/>
            <person name="Dietz S.M."/>
            <person name="Dodson K."/>
            <person name="Doup L.E."/>
            <person name="Downes M."/>
            <person name="Dugan-Rocha S."/>
            <person name="Dunkov B.C."/>
            <person name="Dunn P."/>
            <person name="Durbin K.J."/>
            <person name="Evangelista C.C."/>
            <person name="Ferraz C."/>
            <person name="Ferriera S."/>
            <person name="Fleischmann W."/>
            <person name="Fosler C."/>
            <person name="Gabrielian A.E."/>
            <person name="Garg N.S."/>
            <person name="Gelbart W.M."/>
            <person name="Glasser K."/>
            <person name="Glodek A."/>
            <person name="Gong F."/>
            <person name="Gorrell J.H."/>
            <person name="Gu Z."/>
            <person name="Guan P."/>
            <person name="Harris M."/>
            <person name="Harris N.L."/>
            <person name="Harvey D."/>
            <person name="Heiman T.J."/>
            <person name="Hernandez J.R."/>
            <person name="Houck J."/>
            <person name="Hostin D."/>
            <person name="Houston K.A."/>
            <person name="Howland T.J."/>
            <person name="Wei M.H."/>
            <person name="Ibegwam C."/>
            <person name="Jalali M."/>
            <person name="Kalush F."/>
            <person name="Karpen G.H."/>
            <person name="Ke Z."/>
            <person name="Kennison J.A."/>
            <person name="Ketchum K.A."/>
            <person name="Kimmel B.E."/>
            <person name="Kodira C.D."/>
            <person name="Kraft C."/>
            <person name="Kravitz S."/>
            <person name="Kulp D."/>
            <person name="Lai Z."/>
            <person name="Lasko P."/>
            <person name="Lei Y."/>
            <person name="Levitsky A.A."/>
            <person name="Li J."/>
            <person name="Li Z."/>
            <person name="Liang Y."/>
            <person name="Lin X."/>
            <person name="Liu X."/>
            <person name="Mattei B."/>
            <person name="McIntosh T.C."/>
            <person name="McLeod M.P."/>
            <person name="McPherson D."/>
            <person name="Merkulov G."/>
            <person name="Milshina N.V."/>
            <person name="Mobarry C."/>
            <person name="Morris J."/>
            <person name="Moshrefi A."/>
            <person name="Mount S.M."/>
            <person name="Moy M."/>
            <person name="Murphy B."/>
            <person name="Murphy L."/>
            <person name="Muzny D.M."/>
            <person name="Nelson D.L."/>
            <person name="Nelson D.R."/>
            <person name="Nelson K.A."/>
            <person name="Nixon K."/>
            <person name="Nusskern D.R."/>
            <person name="Pacleb J.M."/>
            <person name="Palazzolo M."/>
            <person name="Pittman G.S."/>
            <person name="Pan S."/>
            <person name="Pollard J."/>
            <person name="Puri V."/>
            <person name="Reese M.G."/>
            <person name="Reinert K."/>
            <person name="Remington K."/>
            <person name="Saunders R.D."/>
            <person name="Scheeler F."/>
            <person name="Shen H."/>
            <person name="Shue B.C."/>
            <person name="Siden-Kiamos I."/>
            <person name="Simpson M."/>
            <person name="Skupski M.P."/>
            <person name="Smith T."/>
            <person name="Spier E."/>
            <person name="Spradling A.C."/>
            <person name="Stapleton M."/>
            <person name="Strong R."/>
            <person name="Sun E."/>
            <person name="Svirskas R."/>
            <person name="Tector C."/>
            <person name="Turner R."/>
            <person name="Venter E."/>
            <person name="Wang A.H."/>
            <person name="Wang X."/>
            <person name="Wang Z.Y."/>
            <person name="Wassarman D.A."/>
            <person name="Weinstock G.M."/>
            <person name="Weissenbach J."/>
            <person name="Williams S.M."/>
            <person name="WoodageT"/>
            <person name="Worley K.C."/>
            <person name="Wu D."/>
            <person name="Yang S."/>
            <person name="Yao Q.A."/>
            <person name="Ye J."/>
            <person name="Yeh R.F."/>
            <person name="Zaveri J.S."/>
            <person name="Zhan M."/>
            <person name="Zhang G."/>
            <person name="Zhao Q."/>
            <person name="Zheng L."/>
            <person name="Zheng X.H."/>
            <person name="Zhong F.N."/>
            <person name="Zhong W."/>
            <person name="Zhou X."/>
            <person name="Zhu S."/>
            <person name="Zhu X."/>
            <person name="Smith H.O."/>
            <person name="Gibbs R.A."/>
            <person name="Myers E.W."/>
            <person name="Rubin G.M."/>
            <person name="Venter J.C."/>
        </authorList>
    </citation>
    <scope>NUCLEOTIDE SEQUENCE [LARGE SCALE GENOMIC DNA]</scope>
    <source>
        <strain evidence="6">Berkeley</strain>
    </source>
</reference>
<dbReference type="VEuPathDB" id="VectorBase:FBgn0259926"/>
<dbReference type="Proteomes" id="UP000000803">
    <property type="component" value="Chromosome X"/>
</dbReference>
<feature type="chain" id="PRO_5015087258" evidence="2">
    <location>
        <begin position="25"/>
        <end position="310"/>
    </location>
</feature>
<reference evidence="6" key="2">
    <citation type="journal article" date="2002" name="Genome Biol.">
        <title>Finishing a whole-genome shotgun: release 3 of the Drosophila melanogaster euchromatic genome sequence.</title>
        <authorList>
            <person name="Celniker S.E."/>
            <person name="Wheeler D.A."/>
            <person name="Kronmiller B."/>
            <person name="Carlson J.W."/>
            <person name="Halpern A."/>
            <person name="Patel S."/>
            <person name="Adams M."/>
            <person name="Champe M."/>
            <person name="Dugan S.P."/>
            <person name="Frise E."/>
            <person name="Hodgson A."/>
            <person name="George R.A."/>
            <person name="Hoskins R.A."/>
            <person name="Laverty T."/>
            <person name="Muzny D.M."/>
            <person name="Nelson C.R."/>
            <person name="Pacleb J.M."/>
            <person name="Park S."/>
            <person name="Pfeiffer B.D."/>
            <person name="Richards S."/>
            <person name="Sodergren E.J."/>
            <person name="Svirskas R."/>
            <person name="Tabor P.E."/>
            <person name="Wan K."/>
            <person name="Stapleton M."/>
            <person name="Sutton G.G."/>
            <person name="Venter C."/>
            <person name="Weinstock G."/>
            <person name="Scherer S.E."/>
            <person name="Myers E.W."/>
            <person name="Gibbs R.A."/>
            <person name="Rubin G.M."/>
        </authorList>
    </citation>
    <scope>NUCLEOTIDE SEQUENCE [LARGE SCALE GENOMIC DNA]</scope>
    <source>
        <strain evidence="6">Berkeley</strain>
    </source>
</reference>
<feature type="compositionally biased region" description="Pro residues" evidence="1">
    <location>
        <begin position="131"/>
        <end position="148"/>
    </location>
</feature>
<protein>
    <submittedName>
        <fullName evidence="4">IP20458p</fullName>
    </submittedName>
    <submittedName>
        <fullName evidence="3">Uncharacterized protein, isoform A</fullName>
    </submittedName>
</protein>
<dbReference type="STRING" id="7227.FBpp0289458"/>
<evidence type="ECO:0000313" key="3">
    <source>
        <dbReference type="EMBL" id="AAF46061.1"/>
    </source>
</evidence>
<feature type="compositionally biased region" description="Acidic residues" evidence="1">
    <location>
        <begin position="103"/>
        <end position="112"/>
    </location>
</feature>
<dbReference type="AlphaFoldDB" id="B3DMV2"/>
<dbReference type="OrthoDB" id="7872065at2759"/>
<evidence type="ECO:0000313" key="6">
    <source>
        <dbReference type="Proteomes" id="UP000000803"/>
    </source>
</evidence>
<reference evidence="3 6" key="6">
    <citation type="journal article" date="2005" name="PLoS Comput. Biol.">
        <title>Combined evidence annotation of transposable elements in genome sequences.</title>
        <authorList>
            <person name="Quesneville H."/>
            <person name="Bergman C.M."/>
            <person name="Andrieu O."/>
            <person name="Autard D."/>
            <person name="Nouaud D."/>
            <person name="Ashburner M."/>
            <person name="Anxolabehere D."/>
        </authorList>
    </citation>
    <scope>NUCLEOTIDE SEQUENCE [LARGE SCALE GENOMIC DNA]</scope>
    <source>
        <strain evidence="6">Berkeley</strain>
    </source>
</reference>
<dbReference type="AGR" id="FB:FBgn0259926"/>
<proteinExistence type="evidence at transcript level"/>
<keyword evidence="2" id="KW-0732">Signal</keyword>
<dbReference type="RefSeq" id="NP_572244.1">
    <property type="nucleotide sequence ID" value="NM_132016.3"/>
</dbReference>
<name>B3DMV2_DROME</name>
<dbReference type="eggNOG" id="ENOG502T3R2">
    <property type="taxonomic scope" value="Eukaryota"/>
</dbReference>
<reference evidence="3 6" key="5">
    <citation type="journal article" date="2002" name="Genome Biol.">
        <title>Heterochromatic sequences in a Drosophila whole-genome shotgun assembly.</title>
        <authorList>
            <person name="Hoskins R.A."/>
            <person name="Smith C.D."/>
            <person name="Carlson J.W."/>
            <person name="Carvalho A.B."/>
            <person name="Halpern A."/>
            <person name="Kaminker J.S."/>
            <person name="Kennedy C."/>
            <person name="Mungall C.J."/>
            <person name="Sullivan B.A."/>
            <person name="Sutton G.G."/>
            <person name="Yasuhara J.C."/>
            <person name="Wakimoto B.T."/>
            <person name="Myers E.W."/>
            <person name="Celniker S.E."/>
            <person name="Rubin G.M."/>
            <person name="Karpen G.H."/>
        </authorList>
    </citation>
    <scope>NUCLEOTIDE SEQUENCE [LARGE SCALE GENOMIC DNA]</scope>
    <source>
        <strain evidence="6">Berkeley</strain>
    </source>
</reference>
<reference evidence="3" key="13">
    <citation type="journal article" date="2015" name="Genome Res.">
        <title>The Release 6 reference sequence of the Drosophila melanogaster genome.</title>
        <authorList>
            <person name="Hoskins R.A."/>
            <person name="Carlson J.W."/>
            <person name="Wan K.H."/>
            <person name="Park S."/>
            <person name="Mendez I."/>
            <person name="Galle S.E."/>
            <person name="Booth B.W."/>
            <person name="Pfeiffer B.D."/>
            <person name="George R.A."/>
            <person name="Svirskas R."/>
            <person name="Krzywinski M."/>
            <person name="Schein J."/>
            <person name="Accardo M.C."/>
            <person name="Damia E."/>
            <person name="Messina G."/>
            <person name="Mendez-Lago M."/>
            <person name="de Pablos B."/>
            <person name="Demakova O.V."/>
            <person name="Andreyeva E.N."/>
            <person name="Boldyreva L.V."/>
            <person name="Marra M."/>
            <person name="Carvalho A.B."/>
            <person name="Dimitri P."/>
            <person name="Villasante A."/>
            <person name="Zhimulev I.F."/>
            <person name="Rubin G.M."/>
            <person name="Karpen G.H."/>
            <person name="Celniker S.E."/>
        </authorList>
    </citation>
    <scope>NUCLEOTIDE SEQUENCE</scope>
</reference>
<evidence type="ECO:0000313" key="5">
    <source>
        <dbReference type="FlyBase" id="FBgn0259926"/>
    </source>
</evidence>
<dbReference type="ExpressionAtlas" id="B3DMV2">
    <property type="expression patterns" value="baseline and differential"/>
</dbReference>
<dbReference type="EMBL" id="AE014298">
    <property type="protein sequence ID" value="AAF46061.1"/>
    <property type="molecule type" value="Genomic_DNA"/>
</dbReference>
<dbReference type="FlyBase" id="FBgn0259926">
    <property type="gene designation" value="CG42449"/>
</dbReference>
<accession>B3DMV2</accession>
<reference evidence="6" key="3">
    <citation type="journal article" date="2002" name="Genome Biol.">
        <title>Annotation of the Drosophila melanogaster euchromatic genome: a systematic review.</title>
        <authorList>
            <person name="Misra S."/>
            <person name="Crosby M.A."/>
            <person name="Mungall C.J."/>
            <person name="Matthews B.B."/>
            <person name="Campbell K.S."/>
            <person name="Hradecky P."/>
            <person name="Huang Y."/>
            <person name="Kaminker J.S."/>
            <person name="Millburn G.H."/>
            <person name="Prochnik S.E."/>
            <person name="Smith C.D."/>
            <person name="Tupy J.L."/>
            <person name="Whitfied E.J."/>
            <person name="Bayraktaroglu L."/>
            <person name="Berman B.P."/>
            <person name="Bettencourt B.R."/>
            <person name="Celniker S.E."/>
            <person name="de Grey A.D."/>
            <person name="Drysdale R.A."/>
            <person name="Harris N.L."/>
            <person name="Richter J."/>
            <person name="Russo S."/>
            <person name="Schroeder A.J."/>
            <person name="Shu S.Q."/>
            <person name="Stapleton M."/>
            <person name="Yamada C."/>
            <person name="Ashburner M."/>
            <person name="Gelbart W.M."/>
            <person name="Rubin G.M."/>
            <person name="Lewis S.E."/>
        </authorList>
    </citation>
    <scope>GENOME REANNOTATION</scope>
    <source>
        <strain evidence="6">Berkeley</strain>
    </source>
</reference>
<reference evidence="3" key="14">
    <citation type="submission" date="2023-12" db="EMBL/GenBank/DDBJ databases">
        <authorList>
            <consortium name="FlyBase"/>
        </authorList>
    </citation>
    <scope>NUCLEOTIDE SEQUENCE</scope>
</reference>
<keyword evidence="6" id="KW-1185">Reference proteome</keyword>
<dbReference type="PRINTS" id="PR01217">
    <property type="entry name" value="PRICHEXTENSN"/>
</dbReference>
<dbReference type="EMBL" id="BT032740">
    <property type="protein sequence ID" value="ACD81754.1"/>
    <property type="molecule type" value="mRNA"/>
</dbReference>
<feature type="region of interest" description="Disordered" evidence="1">
    <location>
        <begin position="37"/>
        <end position="57"/>
    </location>
</feature>
<gene>
    <name evidence="4" type="primary">CG15778-RA</name>
    <name evidence="3" type="synonym">CG15778</name>
    <name evidence="3" type="synonym">Dmel\CG42449</name>
    <name evidence="3 5" type="ORF">CG42449</name>
    <name evidence="3" type="ORF">Dmel_CG42449</name>
</gene>
<dbReference type="IntAct" id="B3DMV2">
    <property type="interactions" value="1"/>
</dbReference>
<dbReference type="GeneID" id="31486"/>
<reference evidence="4" key="10">
    <citation type="submission" date="2008-05" db="EMBL/GenBank/DDBJ databases">
        <authorList>
            <person name="Carlson J."/>
            <person name="Booth B."/>
            <person name="Frise E."/>
            <person name="Park S."/>
            <person name="Wan K."/>
            <person name="Yu C."/>
            <person name="Celniker S."/>
        </authorList>
    </citation>
    <scope>NUCLEOTIDE SEQUENCE</scope>
</reference>
<dbReference type="PaxDb" id="7227-FBpp0289458"/>
<reference evidence="6" key="4">
    <citation type="journal article" date="2002" name="Genome Biol.">
        <title>The transposable elements of the Drosophila melanogaster euchromatin: a genomics perspective.</title>
        <authorList>
            <person name="Kaminker J.S."/>
            <person name="Bergman C.M."/>
            <person name="Kronmiller B."/>
            <person name="Carlson J."/>
            <person name="Svirskas R."/>
            <person name="Patel S."/>
            <person name="Frise E."/>
            <person name="Wheeler D.A."/>
            <person name="Lewis S.E."/>
            <person name="Rubin G.M."/>
            <person name="Ashburner M."/>
            <person name="Celniker S.E."/>
        </authorList>
    </citation>
    <scope>NUCLEOTIDE SEQUENCE [LARGE SCALE GENOMIC DNA]</scope>
    <source>
        <strain evidence="6">Berkeley</strain>
    </source>
</reference>